<feature type="transmembrane region" description="Helical" evidence="1">
    <location>
        <begin position="12"/>
        <end position="32"/>
    </location>
</feature>
<evidence type="ECO:0000313" key="2">
    <source>
        <dbReference type="EMBL" id="NHO65542.1"/>
    </source>
</evidence>
<sequence>MIFSSIASPLFWWPAVIASLLALLCSAVMAPWRQLFRQGYRQHLFWGAAVGLGLFWQMHVDVLGLFGLHPLIMMSVVMVFGCALGLWVGALALMLGSLFHVQPWTDLAVQFCLNVLIPALVAAAVLMLIERLPFRNLFVYMLGGGFIGAMVTVQAMAASSWLYVWLFGPEPLLVIISDYYYLTLLMMFPEGFINGAMISTLTVLAPHLVKTYDDHRYLDDD</sequence>
<keyword evidence="1" id="KW-1133">Transmembrane helix</keyword>
<evidence type="ECO:0000313" key="3">
    <source>
        <dbReference type="Proteomes" id="UP000787472"/>
    </source>
</evidence>
<comment type="caution">
    <text evidence="2">The sequence shown here is derived from an EMBL/GenBank/DDBJ whole genome shotgun (WGS) entry which is preliminary data.</text>
</comment>
<name>A0A9E5MKL7_9GAMM</name>
<feature type="transmembrane region" description="Helical" evidence="1">
    <location>
        <begin position="141"/>
        <end position="167"/>
    </location>
</feature>
<gene>
    <name evidence="2" type="ORF">G8770_08325</name>
</gene>
<organism evidence="2 3">
    <name type="scientific">Pseudomaricurvus hydrocarbonicus</name>
    <dbReference type="NCBI Taxonomy" id="1470433"/>
    <lineage>
        <taxon>Bacteria</taxon>
        <taxon>Pseudomonadati</taxon>
        <taxon>Pseudomonadota</taxon>
        <taxon>Gammaproteobacteria</taxon>
        <taxon>Cellvibrionales</taxon>
        <taxon>Cellvibrionaceae</taxon>
        <taxon>Pseudomaricurvus</taxon>
    </lineage>
</organism>
<reference evidence="2" key="1">
    <citation type="submission" date="2020-03" db="EMBL/GenBank/DDBJ databases">
        <authorList>
            <person name="Guo F."/>
        </authorList>
    </citation>
    <scope>NUCLEOTIDE SEQUENCE</scope>
    <source>
        <strain evidence="2">JCM 30134</strain>
    </source>
</reference>
<evidence type="ECO:0000256" key="1">
    <source>
        <dbReference type="SAM" id="Phobius"/>
    </source>
</evidence>
<dbReference type="EMBL" id="JAAONZ010000004">
    <property type="protein sequence ID" value="NHO65542.1"/>
    <property type="molecule type" value="Genomic_DNA"/>
</dbReference>
<keyword evidence="3" id="KW-1185">Reference proteome</keyword>
<feature type="transmembrane region" description="Helical" evidence="1">
    <location>
        <begin position="179"/>
        <end position="205"/>
    </location>
</feature>
<dbReference type="Proteomes" id="UP000787472">
    <property type="component" value="Unassembled WGS sequence"/>
</dbReference>
<keyword evidence="1" id="KW-0812">Transmembrane</keyword>
<accession>A0A9E5MKL7</accession>
<feature type="transmembrane region" description="Helical" evidence="1">
    <location>
        <begin position="72"/>
        <end position="95"/>
    </location>
</feature>
<dbReference type="AlphaFoldDB" id="A0A9E5MKL7"/>
<proteinExistence type="predicted"/>
<dbReference type="RefSeq" id="WP_167184606.1">
    <property type="nucleotide sequence ID" value="NZ_JAAONZ010000004.1"/>
</dbReference>
<keyword evidence="1" id="KW-0472">Membrane</keyword>
<feature type="transmembrane region" description="Helical" evidence="1">
    <location>
        <begin position="107"/>
        <end position="129"/>
    </location>
</feature>
<protein>
    <submittedName>
        <fullName evidence="2">Uncharacterized protein</fullName>
    </submittedName>
</protein>